<dbReference type="SUPFAM" id="SSF48498">
    <property type="entry name" value="Tetracyclin repressor-like, C-terminal domain"/>
    <property type="match status" value="1"/>
</dbReference>
<name>A0A1W2FTX0_9PSEU</name>
<evidence type="ECO:0000259" key="3">
    <source>
        <dbReference type="PROSITE" id="PS50977"/>
    </source>
</evidence>
<gene>
    <name evidence="4" type="ORF">SAMN05660733_08061</name>
</gene>
<dbReference type="EMBL" id="FWYC01000025">
    <property type="protein sequence ID" value="SMD25224.1"/>
    <property type="molecule type" value="Genomic_DNA"/>
</dbReference>
<dbReference type="OrthoDB" id="3784817at2"/>
<evidence type="ECO:0000313" key="5">
    <source>
        <dbReference type="Proteomes" id="UP000192840"/>
    </source>
</evidence>
<dbReference type="eggNOG" id="COG1309">
    <property type="taxonomic scope" value="Bacteria"/>
</dbReference>
<dbReference type="Gene3D" id="1.10.357.10">
    <property type="entry name" value="Tetracycline Repressor, domain 2"/>
    <property type="match status" value="1"/>
</dbReference>
<dbReference type="InterPro" id="IPR050109">
    <property type="entry name" value="HTH-type_TetR-like_transc_reg"/>
</dbReference>
<dbReference type="InterPro" id="IPR036271">
    <property type="entry name" value="Tet_transcr_reg_TetR-rel_C_sf"/>
</dbReference>
<evidence type="ECO:0000256" key="1">
    <source>
        <dbReference type="ARBA" id="ARBA00023125"/>
    </source>
</evidence>
<dbReference type="GO" id="GO:0000976">
    <property type="term" value="F:transcription cis-regulatory region binding"/>
    <property type="evidence" value="ECO:0007669"/>
    <property type="project" value="TreeGrafter"/>
</dbReference>
<dbReference type="InterPro" id="IPR023772">
    <property type="entry name" value="DNA-bd_HTH_TetR-type_CS"/>
</dbReference>
<dbReference type="RefSeq" id="WP_036016855.1">
    <property type="nucleotide sequence ID" value="NZ_FWYC01000025.1"/>
</dbReference>
<dbReference type="STRING" id="40571.SAMN05660733_08061"/>
<reference evidence="5" key="1">
    <citation type="submission" date="2017-04" db="EMBL/GenBank/DDBJ databases">
        <authorList>
            <person name="Varghese N."/>
            <person name="Submissions S."/>
        </authorList>
    </citation>
    <scope>NUCLEOTIDE SEQUENCE [LARGE SCALE GENOMIC DNA]</scope>
    <source>
        <strain evidence="5">DSM 44073</strain>
    </source>
</reference>
<evidence type="ECO:0000313" key="4">
    <source>
        <dbReference type="EMBL" id="SMD25224.1"/>
    </source>
</evidence>
<dbReference type="GO" id="GO:0003700">
    <property type="term" value="F:DNA-binding transcription factor activity"/>
    <property type="evidence" value="ECO:0007669"/>
    <property type="project" value="TreeGrafter"/>
</dbReference>
<keyword evidence="5" id="KW-1185">Reference proteome</keyword>
<sequence>MSDGQHTQARERILAAASELMAKAGIEGTSIRDVCTAAGVTPPTVYHYFQDKKGLLDAVVADGFERYLAEKRNRANSDDPVEDLRRGWNGHVEFGLRHPTLYGLMYGGARTTQHPAAAEGERILRHIVSRISQAGLLRMPVDDAVQIIHAATVGATLLLITSAHSPGMDGLSDRTREAVLASVLVAAHAEIEDLSVAARNVLMLLARTREMPLSQGELAIFRELLGRLSDSTSTM</sequence>
<dbReference type="Gene3D" id="1.10.10.60">
    <property type="entry name" value="Homeodomain-like"/>
    <property type="match status" value="1"/>
</dbReference>
<organism evidence="4 5">
    <name type="scientific">Lentzea albidocapillata</name>
    <dbReference type="NCBI Taxonomy" id="40571"/>
    <lineage>
        <taxon>Bacteria</taxon>
        <taxon>Bacillati</taxon>
        <taxon>Actinomycetota</taxon>
        <taxon>Actinomycetes</taxon>
        <taxon>Pseudonocardiales</taxon>
        <taxon>Pseudonocardiaceae</taxon>
        <taxon>Lentzea</taxon>
    </lineage>
</organism>
<dbReference type="PRINTS" id="PR00455">
    <property type="entry name" value="HTHTETR"/>
</dbReference>
<dbReference type="PROSITE" id="PS01081">
    <property type="entry name" value="HTH_TETR_1"/>
    <property type="match status" value="1"/>
</dbReference>
<dbReference type="AlphaFoldDB" id="A0A1W2FTX0"/>
<dbReference type="SUPFAM" id="SSF46689">
    <property type="entry name" value="Homeodomain-like"/>
    <property type="match status" value="1"/>
</dbReference>
<protein>
    <submittedName>
        <fullName evidence="4">Transcriptional regulator, TetR family</fullName>
    </submittedName>
</protein>
<evidence type="ECO:0000256" key="2">
    <source>
        <dbReference type="PROSITE-ProRule" id="PRU00335"/>
    </source>
</evidence>
<dbReference type="PANTHER" id="PTHR30055">
    <property type="entry name" value="HTH-TYPE TRANSCRIPTIONAL REGULATOR RUTR"/>
    <property type="match status" value="1"/>
</dbReference>
<proteinExistence type="predicted"/>
<keyword evidence="1 2" id="KW-0238">DNA-binding</keyword>
<dbReference type="Proteomes" id="UP000192840">
    <property type="component" value="Unassembled WGS sequence"/>
</dbReference>
<feature type="domain" description="HTH tetR-type" evidence="3">
    <location>
        <begin position="7"/>
        <end position="67"/>
    </location>
</feature>
<dbReference type="PANTHER" id="PTHR30055:SF220">
    <property type="entry name" value="TETR-FAMILY REGULATORY PROTEIN"/>
    <property type="match status" value="1"/>
</dbReference>
<dbReference type="PROSITE" id="PS50977">
    <property type="entry name" value="HTH_TETR_2"/>
    <property type="match status" value="1"/>
</dbReference>
<dbReference type="InterPro" id="IPR009057">
    <property type="entry name" value="Homeodomain-like_sf"/>
</dbReference>
<dbReference type="InterPro" id="IPR001647">
    <property type="entry name" value="HTH_TetR"/>
</dbReference>
<dbReference type="Pfam" id="PF00440">
    <property type="entry name" value="TetR_N"/>
    <property type="match status" value="1"/>
</dbReference>
<accession>A0A1W2FTX0</accession>
<feature type="DNA-binding region" description="H-T-H motif" evidence="2">
    <location>
        <begin position="30"/>
        <end position="49"/>
    </location>
</feature>